<accession>A0A098G7K2</accession>
<feature type="transmembrane region" description="Helical" evidence="1">
    <location>
        <begin position="237"/>
        <end position="255"/>
    </location>
</feature>
<evidence type="ECO:0000313" key="3">
    <source>
        <dbReference type="Proteomes" id="UP000032430"/>
    </source>
</evidence>
<dbReference type="RefSeq" id="WP_197541191.1">
    <property type="nucleotide sequence ID" value="NZ_LN614827.1"/>
</dbReference>
<feature type="transmembrane region" description="Helical" evidence="1">
    <location>
        <begin position="275"/>
        <end position="292"/>
    </location>
</feature>
<dbReference type="KEGG" id="lfa:LFA_3090"/>
<feature type="transmembrane region" description="Helical" evidence="1">
    <location>
        <begin position="169"/>
        <end position="186"/>
    </location>
</feature>
<evidence type="ECO:0000313" key="2">
    <source>
        <dbReference type="EMBL" id="CEG58433.1"/>
    </source>
</evidence>
<dbReference type="EMBL" id="LN614827">
    <property type="protein sequence ID" value="CEG58433.1"/>
    <property type="molecule type" value="Genomic_DNA"/>
</dbReference>
<feature type="transmembrane region" description="Helical" evidence="1">
    <location>
        <begin position="32"/>
        <end position="50"/>
    </location>
</feature>
<evidence type="ECO:0000256" key="1">
    <source>
        <dbReference type="SAM" id="Phobius"/>
    </source>
</evidence>
<keyword evidence="1" id="KW-0812">Transmembrane</keyword>
<dbReference type="Proteomes" id="UP000032430">
    <property type="component" value="Chromosome I"/>
</dbReference>
<sequence length="395" mass="45268">MAFKKDICIFALLGLVLGIVLDQLVRHQNTVLFYYSLIGLFCYLYALSYNEENRVRLIGSSFIAALFLSLPILGVNNFHSLSDSIRWLTFLAAFPLFVYIGHCFHYAYHHDNTWQVSYSTLFAAVWNTVLLLVVASIFSAIAHLLIMLAAFIFKTIGNLYLWNLYFDNIHFRLICGITLFFIGIGVGQQNLELIYNLRFLLLKMMYFLFPFLALISCIYFILFLVHSFSNQPDYINPLIVLLPLTILGVLFFNAYFQDGTTDKETPTWLNNSFRVYRIVLLLLTVLLIYKIMKETSLNINIIICLLLLLLFSFTYALTALLPENKEVSWIRIGNIGASLFFVISLFLLNFPYLSTNSNSTFRIDKSLHFETNANTNTGTNAPRPAVLKAYPPANP</sequence>
<feature type="transmembrane region" description="Helical" evidence="1">
    <location>
        <begin position="144"/>
        <end position="162"/>
    </location>
</feature>
<feature type="transmembrane region" description="Helical" evidence="1">
    <location>
        <begin position="329"/>
        <end position="353"/>
    </location>
</feature>
<dbReference type="AlphaFoldDB" id="A0A098G7K2"/>
<feature type="transmembrane region" description="Helical" evidence="1">
    <location>
        <begin position="87"/>
        <end position="108"/>
    </location>
</feature>
<dbReference type="HOGENOM" id="CLU_741452_0_0_6"/>
<feature type="transmembrane region" description="Helical" evidence="1">
    <location>
        <begin position="206"/>
        <end position="225"/>
    </location>
</feature>
<feature type="transmembrane region" description="Helical" evidence="1">
    <location>
        <begin position="57"/>
        <end position="75"/>
    </location>
</feature>
<gene>
    <name evidence="2" type="ORF">LFA_3090</name>
</gene>
<dbReference type="STRING" id="1212491.LFA_3090"/>
<keyword evidence="1" id="KW-0472">Membrane</keyword>
<organism evidence="2 3">
    <name type="scientific">Legionella fallonii LLAP-10</name>
    <dbReference type="NCBI Taxonomy" id="1212491"/>
    <lineage>
        <taxon>Bacteria</taxon>
        <taxon>Pseudomonadati</taxon>
        <taxon>Pseudomonadota</taxon>
        <taxon>Gammaproteobacteria</taxon>
        <taxon>Legionellales</taxon>
        <taxon>Legionellaceae</taxon>
        <taxon>Legionella</taxon>
    </lineage>
</organism>
<keyword evidence="3" id="KW-1185">Reference proteome</keyword>
<feature type="transmembrane region" description="Helical" evidence="1">
    <location>
        <begin position="299"/>
        <end position="317"/>
    </location>
</feature>
<feature type="transmembrane region" description="Helical" evidence="1">
    <location>
        <begin position="120"/>
        <end position="138"/>
    </location>
</feature>
<protein>
    <submittedName>
        <fullName evidence="2">Uncharacterized protein</fullName>
    </submittedName>
</protein>
<reference evidence="3" key="1">
    <citation type="submission" date="2014-09" db="EMBL/GenBank/DDBJ databases">
        <authorList>
            <person name="Gomez-Valero L."/>
        </authorList>
    </citation>
    <scope>NUCLEOTIDE SEQUENCE [LARGE SCALE GENOMIC DNA]</scope>
    <source>
        <strain evidence="3">ATCC700992</strain>
    </source>
</reference>
<proteinExistence type="predicted"/>
<name>A0A098G7K2_9GAMM</name>
<keyword evidence="1" id="KW-1133">Transmembrane helix</keyword>